<dbReference type="EMBL" id="CAMXCT010001236">
    <property type="protein sequence ID" value="CAI3988167.1"/>
    <property type="molecule type" value="Genomic_DNA"/>
</dbReference>
<dbReference type="AlphaFoldDB" id="A0A9P1CBM1"/>
<gene>
    <name evidence="2" type="ORF">C1SCF055_LOCUS15382</name>
</gene>
<protein>
    <submittedName>
        <fullName evidence="2">Uncharacterized protein</fullName>
    </submittedName>
</protein>
<feature type="region of interest" description="Disordered" evidence="1">
    <location>
        <begin position="144"/>
        <end position="169"/>
    </location>
</feature>
<accession>A0A9P1CBM1</accession>
<dbReference type="EMBL" id="CAMXCT030001236">
    <property type="protein sequence ID" value="CAL4775479.1"/>
    <property type="molecule type" value="Genomic_DNA"/>
</dbReference>
<reference evidence="3" key="2">
    <citation type="submission" date="2024-04" db="EMBL/GenBank/DDBJ databases">
        <authorList>
            <person name="Chen Y."/>
            <person name="Shah S."/>
            <person name="Dougan E. K."/>
            <person name="Thang M."/>
            <person name="Chan C."/>
        </authorList>
    </citation>
    <scope>NUCLEOTIDE SEQUENCE [LARGE SCALE GENOMIC DNA]</scope>
</reference>
<dbReference type="Proteomes" id="UP001152797">
    <property type="component" value="Unassembled WGS sequence"/>
</dbReference>
<evidence type="ECO:0000256" key="1">
    <source>
        <dbReference type="SAM" id="MobiDB-lite"/>
    </source>
</evidence>
<proteinExistence type="predicted"/>
<name>A0A9P1CBM1_9DINO</name>
<evidence type="ECO:0000313" key="3">
    <source>
        <dbReference type="EMBL" id="CAL1141542.1"/>
    </source>
</evidence>
<keyword evidence="4" id="KW-1185">Reference proteome</keyword>
<comment type="caution">
    <text evidence="2">The sequence shown here is derived from an EMBL/GenBank/DDBJ whole genome shotgun (WGS) entry which is preliminary data.</text>
</comment>
<feature type="non-terminal residue" evidence="2">
    <location>
        <position position="1"/>
    </location>
</feature>
<organism evidence="2">
    <name type="scientific">Cladocopium goreaui</name>
    <dbReference type="NCBI Taxonomy" id="2562237"/>
    <lineage>
        <taxon>Eukaryota</taxon>
        <taxon>Sar</taxon>
        <taxon>Alveolata</taxon>
        <taxon>Dinophyceae</taxon>
        <taxon>Suessiales</taxon>
        <taxon>Symbiodiniaceae</taxon>
        <taxon>Cladocopium</taxon>
    </lineage>
</organism>
<evidence type="ECO:0000313" key="4">
    <source>
        <dbReference type="Proteomes" id="UP001152797"/>
    </source>
</evidence>
<reference evidence="2" key="1">
    <citation type="submission" date="2022-10" db="EMBL/GenBank/DDBJ databases">
        <authorList>
            <person name="Chen Y."/>
            <person name="Dougan E. K."/>
            <person name="Chan C."/>
            <person name="Rhodes N."/>
            <person name="Thang M."/>
        </authorList>
    </citation>
    <scope>NUCLEOTIDE SEQUENCE</scope>
</reference>
<sequence>KLFGEKIGLKHWTRTDVRRAVSSLVSLQLATVLPHLDVSSLFGVERATGAALYCWVAPCAYYVGMAGLRRKCGSVHCGVARKWLEHGALLLRPHCRDSKRLRYKCMRQVDFGLSFFFLCRVDTRARISALEQLEIRARKPNANVPCNGHRKRQSCSSGGPPRRRPPKHCRKQLSVQGPFAHVKLPSAACAPAPSHAWPSDFASLYVFLLRLRLVKYGLFGPIDLYAPCHSRLLATWRGSKHAVVDWKVMESKWGTRCGPAALVPAIGLVQGKGRKAQATRRVNDALRSRALPPVSGLSCKVPSACLLPTVKQSVRSTIANCSLGWNDHERVWAMSCVRFVVASPSKFRDLFNAPKVSKELQSKRIDAAFSLGVLDGLRRVEKVWDVPVRLSSSDASRAVEGCVASCCSKLGLCVSDVAAATSCGVRVLISCPVYIQESRRQLATLVEYESYTADMRPCPDQAVVPDDKAKKYMWLLPVWLYQRLLLAFCFGG</sequence>
<evidence type="ECO:0000313" key="2">
    <source>
        <dbReference type="EMBL" id="CAI3988167.1"/>
    </source>
</evidence>
<dbReference type="EMBL" id="CAMXCT020001236">
    <property type="protein sequence ID" value="CAL1141542.1"/>
    <property type="molecule type" value="Genomic_DNA"/>
</dbReference>